<evidence type="ECO:0000256" key="3">
    <source>
        <dbReference type="ARBA" id="ARBA00022898"/>
    </source>
</evidence>
<evidence type="ECO:0000256" key="4">
    <source>
        <dbReference type="ARBA" id="ARBA00023239"/>
    </source>
</evidence>
<sequence>LTCVPHVHYRDGYVQDIKAIAEISQRKGSLLFVDAYQSAGHIPIDVKEWGVDMLAAGTRKYLLGIPGVAFLYVRKEL</sequence>
<dbReference type="InterPro" id="IPR000192">
    <property type="entry name" value="Aminotrans_V_dom"/>
</dbReference>
<feature type="non-terminal residue" evidence="8">
    <location>
        <position position="77"/>
    </location>
</feature>
<dbReference type="SUPFAM" id="SSF53383">
    <property type="entry name" value="PLP-dependent transferases"/>
    <property type="match status" value="1"/>
</dbReference>
<evidence type="ECO:0000259" key="7">
    <source>
        <dbReference type="Pfam" id="PF00266"/>
    </source>
</evidence>
<dbReference type="GO" id="GO:0016829">
    <property type="term" value="F:lyase activity"/>
    <property type="evidence" value="ECO:0007669"/>
    <property type="project" value="UniProtKB-KW"/>
</dbReference>
<dbReference type="Gene3D" id="3.40.640.10">
    <property type="entry name" value="Type I PLP-dependent aspartate aminotransferase-like (Major domain)"/>
    <property type="match status" value="1"/>
</dbReference>
<organism evidence="8">
    <name type="scientific">Escherichia coli</name>
    <dbReference type="NCBI Taxonomy" id="562"/>
    <lineage>
        <taxon>Bacteria</taxon>
        <taxon>Pseudomonadati</taxon>
        <taxon>Pseudomonadota</taxon>
        <taxon>Gammaproteobacteria</taxon>
        <taxon>Enterobacterales</taxon>
        <taxon>Enterobacteriaceae</taxon>
        <taxon>Escherichia</taxon>
    </lineage>
</organism>
<evidence type="ECO:0000256" key="2">
    <source>
        <dbReference type="ARBA" id="ARBA00022679"/>
    </source>
</evidence>
<evidence type="ECO:0000313" key="8">
    <source>
        <dbReference type="EMBL" id="NEU03225.1"/>
    </source>
</evidence>
<keyword evidence="8" id="KW-0032">Aminotransferase</keyword>
<evidence type="ECO:0000256" key="1">
    <source>
        <dbReference type="ARBA" id="ARBA00001933"/>
    </source>
</evidence>
<dbReference type="EMBL" id="JAAHTE010001017">
    <property type="protein sequence ID" value="NEU03225.1"/>
    <property type="molecule type" value="Genomic_DNA"/>
</dbReference>
<dbReference type="PROSITE" id="PS00595">
    <property type="entry name" value="AA_TRANSFER_CLASS_5"/>
    <property type="match status" value="1"/>
</dbReference>
<comment type="cofactor">
    <cofactor evidence="1 6">
        <name>pyridoxal 5'-phosphate</name>
        <dbReference type="ChEBI" id="CHEBI:597326"/>
    </cofactor>
</comment>
<reference evidence="8" key="1">
    <citation type="submission" date="2020-02" db="EMBL/GenBank/DDBJ databases">
        <title>Investigating the Use of Bacteriophages as New Decolonization Strategy for Intestinal Carriage of CTX-M-15-producing ST131 Escherichia coli: an In Vitro Continuous Culture System Model.</title>
        <authorList>
            <person name="Bernasconi O.J."/>
            <person name="Campos-Madueno E.I."/>
            <person name="Dona V."/>
            <person name="Perreten V."/>
            <person name="Carattoli A."/>
            <person name="Endimiani A."/>
        </authorList>
    </citation>
    <scope>NUCLEOTIDE SEQUENCE</scope>
    <source>
        <strain evidence="8">4901.28</strain>
    </source>
</reference>
<dbReference type="AlphaFoldDB" id="A0A6D1AJI8"/>
<keyword evidence="2 8" id="KW-0808">Transferase</keyword>
<comment type="similarity">
    <text evidence="5">Belongs to the class-V pyridoxal-phosphate-dependent aminotransferase family.</text>
</comment>
<name>A0A6D1AJI8_ECOLX</name>
<feature type="non-terminal residue" evidence="8">
    <location>
        <position position="1"/>
    </location>
</feature>
<protein>
    <submittedName>
        <fullName evidence="8">Aminotransferase class V-fold PLP-dependent enzyme</fullName>
    </submittedName>
</protein>
<dbReference type="PANTHER" id="PTHR43586">
    <property type="entry name" value="CYSTEINE DESULFURASE"/>
    <property type="match status" value="1"/>
</dbReference>
<gene>
    <name evidence="8" type="ORF">G3563_30395</name>
</gene>
<feature type="domain" description="Aminotransferase class V" evidence="7">
    <location>
        <begin position="4"/>
        <end position="77"/>
    </location>
</feature>
<dbReference type="PANTHER" id="PTHR43586:SF15">
    <property type="entry name" value="BLR3095 PROTEIN"/>
    <property type="match status" value="1"/>
</dbReference>
<keyword evidence="4" id="KW-0456">Lyase</keyword>
<dbReference type="InterPro" id="IPR020578">
    <property type="entry name" value="Aminotrans_V_PyrdxlP_BS"/>
</dbReference>
<comment type="caution">
    <text evidence="8">The sequence shown here is derived from an EMBL/GenBank/DDBJ whole genome shotgun (WGS) entry which is preliminary data.</text>
</comment>
<accession>A0A6D1AJI8</accession>
<proteinExistence type="inferred from homology"/>
<dbReference type="InterPro" id="IPR015421">
    <property type="entry name" value="PyrdxlP-dep_Trfase_major"/>
</dbReference>
<evidence type="ECO:0000256" key="6">
    <source>
        <dbReference type="RuleBase" id="RU004504"/>
    </source>
</evidence>
<evidence type="ECO:0000256" key="5">
    <source>
        <dbReference type="RuleBase" id="RU004075"/>
    </source>
</evidence>
<dbReference type="GO" id="GO:0008483">
    <property type="term" value="F:transaminase activity"/>
    <property type="evidence" value="ECO:0007669"/>
    <property type="project" value="UniProtKB-KW"/>
</dbReference>
<dbReference type="Pfam" id="PF00266">
    <property type="entry name" value="Aminotran_5"/>
    <property type="match status" value="1"/>
</dbReference>
<dbReference type="InterPro" id="IPR015424">
    <property type="entry name" value="PyrdxlP-dep_Trfase"/>
</dbReference>
<keyword evidence="3" id="KW-0663">Pyridoxal phosphate</keyword>